<comment type="caution">
    <text evidence="5">The sequence shown here is derived from an EMBL/GenBank/DDBJ whole genome shotgun (WGS) entry which is preliminary data.</text>
</comment>
<keyword evidence="5" id="KW-0675">Receptor</keyword>
<dbReference type="STRING" id="158441.A0A226EM99"/>
<reference evidence="5 6" key="1">
    <citation type="submission" date="2015-12" db="EMBL/GenBank/DDBJ databases">
        <title>The genome of Folsomia candida.</title>
        <authorList>
            <person name="Faddeeva A."/>
            <person name="Derks M.F."/>
            <person name="Anvar Y."/>
            <person name="Smit S."/>
            <person name="Van Straalen N."/>
            <person name="Roelofs D."/>
        </authorList>
    </citation>
    <scope>NUCLEOTIDE SEQUENCE [LARGE SCALE GENOMIC DNA]</scope>
    <source>
        <strain evidence="5 6">VU population</strain>
        <tissue evidence="5">Whole body</tissue>
    </source>
</reference>
<keyword evidence="6" id="KW-1185">Reference proteome</keyword>
<protein>
    <submittedName>
        <fullName evidence="5">Renin receptor</fullName>
    </submittedName>
</protein>
<sequence>MIYSYTPKLVAAIGGIMLVLCLASMSWAESFSAAAGDQVQIDDLISSLTLDDNIGEPLIRKARQAPGPTPAPTPTPTGDDLNLADDVSEDYPVVFNIILFLAITLILALIAISVSLATMDPGRDSLIYRVTSAQRFKKDN</sequence>
<dbReference type="GO" id="GO:0038023">
    <property type="term" value="F:signaling receptor activity"/>
    <property type="evidence" value="ECO:0007669"/>
    <property type="project" value="InterPro"/>
</dbReference>
<feature type="signal peptide" evidence="3">
    <location>
        <begin position="1"/>
        <end position="28"/>
    </location>
</feature>
<keyword evidence="2" id="KW-0472">Membrane</keyword>
<keyword evidence="3" id="KW-0732">Signal</keyword>
<dbReference type="OrthoDB" id="7866065at2759"/>
<dbReference type="Proteomes" id="UP000198287">
    <property type="component" value="Unassembled WGS sequence"/>
</dbReference>
<feature type="domain" description="Renin receptor-like C-terminal transmembrane spanning segment" evidence="4">
    <location>
        <begin position="61"/>
        <end position="139"/>
    </location>
</feature>
<keyword evidence="2" id="KW-1133">Transmembrane helix</keyword>
<feature type="region of interest" description="Disordered" evidence="1">
    <location>
        <begin position="61"/>
        <end position="80"/>
    </location>
</feature>
<name>A0A226EM99_FOLCA</name>
<dbReference type="PANTHER" id="PTHR13351">
    <property type="entry name" value="RENIN RECEPTOR"/>
    <property type="match status" value="1"/>
</dbReference>
<evidence type="ECO:0000256" key="2">
    <source>
        <dbReference type="SAM" id="Phobius"/>
    </source>
</evidence>
<proteinExistence type="predicted"/>
<evidence type="ECO:0000313" key="5">
    <source>
        <dbReference type="EMBL" id="OXA58420.1"/>
    </source>
</evidence>
<keyword evidence="2" id="KW-0812">Transmembrane</keyword>
<feature type="transmembrane region" description="Helical" evidence="2">
    <location>
        <begin position="93"/>
        <end position="119"/>
    </location>
</feature>
<evidence type="ECO:0000256" key="1">
    <source>
        <dbReference type="SAM" id="MobiDB-lite"/>
    </source>
</evidence>
<dbReference type="EMBL" id="LNIX01000003">
    <property type="protein sequence ID" value="OXA58420.1"/>
    <property type="molecule type" value="Genomic_DNA"/>
</dbReference>
<evidence type="ECO:0000259" key="4">
    <source>
        <dbReference type="Pfam" id="PF07850"/>
    </source>
</evidence>
<dbReference type="PANTHER" id="PTHR13351:SF1">
    <property type="entry name" value="RENIN RECEPTOR"/>
    <property type="match status" value="1"/>
</dbReference>
<dbReference type="Pfam" id="PF07850">
    <property type="entry name" value="Renin_r"/>
    <property type="match status" value="1"/>
</dbReference>
<accession>A0A226EM99</accession>
<dbReference type="GO" id="GO:0009897">
    <property type="term" value="C:external side of plasma membrane"/>
    <property type="evidence" value="ECO:0007669"/>
    <property type="project" value="TreeGrafter"/>
</dbReference>
<evidence type="ECO:0000313" key="6">
    <source>
        <dbReference type="Proteomes" id="UP000198287"/>
    </source>
</evidence>
<evidence type="ECO:0000256" key="3">
    <source>
        <dbReference type="SAM" id="SignalP"/>
    </source>
</evidence>
<feature type="chain" id="PRO_5012963121" evidence="3">
    <location>
        <begin position="29"/>
        <end position="140"/>
    </location>
</feature>
<dbReference type="AlphaFoldDB" id="A0A226EM99"/>
<dbReference type="InterPro" id="IPR012493">
    <property type="entry name" value="Renin_rcpt"/>
</dbReference>
<dbReference type="GO" id="GO:0030177">
    <property type="term" value="P:positive regulation of Wnt signaling pathway"/>
    <property type="evidence" value="ECO:0007669"/>
    <property type="project" value="TreeGrafter"/>
</dbReference>
<organism evidence="5 6">
    <name type="scientific">Folsomia candida</name>
    <name type="common">Springtail</name>
    <dbReference type="NCBI Taxonomy" id="158441"/>
    <lineage>
        <taxon>Eukaryota</taxon>
        <taxon>Metazoa</taxon>
        <taxon>Ecdysozoa</taxon>
        <taxon>Arthropoda</taxon>
        <taxon>Hexapoda</taxon>
        <taxon>Collembola</taxon>
        <taxon>Entomobryomorpha</taxon>
        <taxon>Isotomoidea</taxon>
        <taxon>Isotomidae</taxon>
        <taxon>Proisotominae</taxon>
        <taxon>Folsomia</taxon>
    </lineage>
</organism>
<gene>
    <name evidence="5" type="ORF">Fcan01_08312</name>
</gene>
<dbReference type="InterPro" id="IPR056780">
    <property type="entry name" value="Renin_r_C"/>
</dbReference>